<dbReference type="AlphaFoldDB" id="A0A1V9ESL5"/>
<reference evidence="3" key="1">
    <citation type="submission" date="2016-04" db="EMBL/GenBank/DDBJ databases">
        <authorList>
            <person name="Chen L."/>
            <person name="Zhuang W."/>
            <person name="Wang G."/>
        </authorList>
    </citation>
    <scope>NUCLEOTIDE SEQUENCE [LARGE SCALE GENOMIC DNA]</scope>
    <source>
        <strain evidence="3">208</strain>
    </source>
</reference>
<dbReference type="GO" id="GO:0003677">
    <property type="term" value="F:DNA binding"/>
    <property type="evidence" value="ECO:0007669"/>
    <property type="project" value="InterPro"/>
</dbReference>
<dbReference type="SUPFAM" id="SSF46955">
    <property type="entry name" value="Putative DNA-binding domain"/>
    <property type="match status" value="1"/>
</dbReference>
<name>A0A1V9ESL5_9BACT</name>
<keyword evidence="3" id="KW-1185">Reference proteome</keyword>
<dbReference type="InterPro" id="IPR009061">
    <property type="entry name" value="DNA-bd_dom_put_sf"/>
</dbReference>
<dbReference type="Gene3D" id="1.10.1660.10">
    <property type="match status" value="1"/>
</dbReference>
<organism evidence="2 3">
    <name type="scientific">Niastella populi</name>
    <dbReference type="NCBI Taxonomy" id="550983"/>
    <lineage>
        <taxon>Bacteria</taxon>
        <taxon>Pseudomonadati</taxon>
        <taxon>Bacteroidota</taxon>
        <taxon>Chitinophagia</taxon>
        <taxon>Chitinophagales</taxon>
        <taxon>Chitinophagaceae</taxon>
        <taxon>Niastella</taxon>
    </lineage>
</organism>
<dbReference type="InterPro" id="IPR010093">
    <property type="entry name" value="SinI_DNA-bd"/>
</dbReference>
<proteinExistence type="predicted"/>
<dbReference type="EMBL" id="LWBP01000230">
    <property type="protein sequence ID" value="OQP49081.1"/>
    <property type="molecule type" value="Genomic_DNA"/>
</dbReference>
<comment type="caution">
    <text evidence="2">The sequence shown here is derived from an EMBL/GenBank/DDBJ whole genome shotgun (WGS) entry which is preliminary data.</text>
</comment>
<dbReference type="NCBIfam" id="TIGR01764">
    <property type="entry name" value="excise"/>
    <property type="match status" value="1"/>
</dbReference>
<dbReference type="InterPro" id="IPR041657">
    <property type="entry name" value="HTH_17"/>
</dbReference>
<accession>A0A1V9ESL5</accession>
<feature type="domain" description="Helix-turn-helix" evidence="1">
    <location>
        <begin position="31"/>
        <end position="75"/>
    </location>
</feature>
<protein>
    <recommendedName>
        <fullName evidence="1">Helix-turn-helix domain-containing protein</fullName>
    </recommendedName>
</protein>
<dbReference type="Pfam" id="PF12728">
    <property type="entry name" value="HTH_17"/>
    <property type="match status" value="1"/>
</dbReference>
<sequence>MKESVKEVISSELKEYLTTPTSIGPDTSQEFLTRRQVANLLQVSLPTLHAYTKQGLIKAIRFGRQVRYLKTDIGAALKEIRSLNYKK</sequence>
<evidence type="ECO:0000313" key="3">
    <source>
        <dbReference type="Proteomes" id="UP000192276"/>
    </source>
</evidence>
<gene>
    <name evidence="2" type="ORF">A4R26_31035</name>
</gene>
<evidence type="ECO:0000313" key="2">
    <source>
        <dbReference type="EMBL" id="OQP49081.1"/>
    </source>
</evidence>
<dbReference type="Proteomes" id="UP000192276">
    <property type="component" value="Unassembled WGS sequence"/>
</dbReference>
<evidence type="ECO:0000259" key="1">
    <source>
        <dbReference type="Pfam" id="PF12728"/>
    </source>
</evidence>